<feature type="transmembrane region" description="Helical" evidence="8">
    <location>
        <begin position="521"/>
        <end position="541"/>
    </location>
</feature>
<keyword evidence="5" id="KW-0443">Lipid metabolism</keyword>
<evidence type="ECO:0000256" key="1">
    <source>
        <dbReference type="ARBA" id="ARBA00004477"/>
    </source>
</evidence>
<name>A0A6V7NRX0_ANACO</name>
<organism evidence="9">
    <name type="scientific">Ananas comosus var. bracteatus</name>
    <name type="common">red pineapple</name>
    <dbReference type="NCBI Taxonomy" id="296719"/>
    <lineage>
        <taxon>Eukaryota</taxon>
        <taxon>Viridiplantae</taxon>
        <taxon>Streptophyta</taxon>
        <taxon>Embryophyta</taxon>
        <taxon>Tracheophyta</taxon>
        <taxon>Spermatophyta</taxon>
        <taxon>Magnoliopsida</taxon>
        <taxon>Liliopsida</taxon>
        <taxon>Poales</taxon>
        <taxon>Bromeliaceae</taxon>
        <taxon>Bromelioideae</taxon>
        <taxon>Ananas</taxon>
    </lineage>
</organism>
<dbReference type="EMBL" id="LR862141">
    <property type="protein sequence ID" value="CAD1821351.1"/>
    <property type="molecule type" value="Genomic_DNA"/>
</dbReference>
<reference evidence="9" key="1">
    <citation type="submission" date="2020-07" db="EMBL/GenBank/DDBJ databases">
        <authorList>
            <person name="Lin J."/>
        </authorList>
    </citation>
    <scope>NUCLEOTIDE SEQUENCE</scope>
</reference>
<evidence type="ECO:0000256" key="8">
    <source>
        <dbReference type="SAM" id="Phobius"/>
    </source>
</evidence>
<keyword evidence="6 8" id="KW-0472">Membrane</keyword>
<dbReference type="GO" id="GO:0006629">
    <property type="term" value="P:lipid metabolic process"/>
    <property type="evidence" value="ECO:0007669"/>
    <property type="project" value="UniProtKB-KW"/>
</dbReference>
<dbReference type="CDD" id="cd23995">
    <property type="entry name" value="Seipin_BSCL2_like"/>
    <property type="match status" value="1"/>
</dbReference>
<feature type="transmembrane region" description="Helical" evidence="8">
    <location>
        <begin position="295"/>
        <end position="328"/>
    </location>
</feature>
<evidence type="ECO:0000256" key="3">
    <source>
        <dbReference type="ARBA" id="ARBA00022824"/>
    </source>
</evidence>
<feature type="compositionally biased region" description="Polar residues" evidence="7">
    <location>
        <begin position="165"/>
        <end position="174"/>
    </location>
</feature>
<feature type="compositionally biased region" description="Basic residues" evidence="7">
    <location>
        <begin position="73"/>
        <end position="119"/>
    </location>
</feature>
<evidence type="ECO:0000256" key="5">
    <source>
        <dbReference type="ARBA" id="ARBA00023098"/>
    </source>
</evidence>
<feature type="region of interest" description="Disordered" evidence="7">
    <location>
        <begin position="156"/>
        <end position="205"/>
    </location>
</feature>
<evidence type="ECO:0000256" key="2">
    <source>
        <dbReference type="ARBA" id="ARBA00022692"/>
    </source>
</evidence>
<dbReference type="InterPro" id="IPR009617">
    <property type="entry name" value="Seipin"/>
</dbReference>
<feature type="transmembrane region" description="Helical" evidence="8">
    <location>
        <begin position="230"/>
        <end position="250"/>
    </location>
</feature>
<accession>A0A6V7NRX0</accession>
<dbReference type="PANTHER" id="PTHR21212:SF0">
    <property type="entry name" value="SEIPIN"/>
    <property type="match status" value="1"/>
</dbReference>
<dbReference type="AlphaFoldDB" id="A0A6V7NRX0"/>
<keyword evidence="2 8" id="KW-0812">Transmembrane</keyword>
<keyword evidence="3" id="KW-0256">Endoplasmic reticulum</keyword>
<proteinExistence type="predicted"/>
<keyword evidence="4 8" id="KW-1133">Transmembrane helix</keyword>
<evidence type="ECO:0000313" key="9">
    <source>
        <dbReference type="EMBL" id="CAD1821351.1"/>
    </source>
</evidence>
<sequence>MVVGGGGKGKGKSYDELIRNKKYPVPCPVACSATSPLPLLPAHDFLLNPMTASSSSPPPPHHPRVPFLSHGTLRPRSRPLLRRHGRPRPRTLLRRPRRAPSLRPLRNPRPRHPLRRRSRYPPPPSTLRRRRSRLDGGGERRRSGILRLVNVDGASDYTADHAPAPSSTLTSERLSSARDRFPRTPLESAATSALRDAEPSPDAAAAAPPRTLLECVAGFVIRAVLFQLNLVVNCITFPICLLHCSFLLVIDPFGSIRRYKDHMRARVSSAWKILLDKAASFAHERLGSQRELWGLAVRLIIGGVWAFYICFVLCGLLATAFLGGSWLAGKVLEKPIQLTEELNFDYTKASPVALVPVISCSNVFGSEGKGRAGAFLDRRMVPANHKLQLTISLTLPESDYNRNLGVFQVRVEFLSAEGKVIFSSRQPCMLRFKSSHMHIIETFLKSGSLLAGYSSESQTLRLKMRGFTEKPEPTACIRVILEQRAEFKPGAGIPEIYTASLKLESELPLFKRIIWNWRRTLLMWLSMGIFIFELLILLVCCRPVIIPRTRSPIAATGRS</sequence>
<comment type="subcellular location">
    <subcellularLocation>
        <location evidence="1">Endoplasmic reticulum membrane</location>
        <topology evidence="1">Multi-pass membrane protein</topology>
    </subcellularLocation>
</comment>
<dbReference type="PANTHER" id="PTHR21212">
    <property type="entry name" value="BERNARDINELLI-SEIP CONGENITAL LIPODYSTROPHY 2 HOMOLOG BSCL2 PROTEIN"/>
    <property type="match status" value="1"/>
</dbReference>
<dbReference type="GO" id="GO:0005789">
    <property type="term" value="C:endoplasmic reticulum membrane"/>
    <property type="evidence" value="ECO:0007669"/>
    <property type="project" value="UniProtKB-SubCell"/>
</dbReference>
<dbReference type="GO" id="GO:0140042">
    <property type="term" value="P:lipid droplet formation"/>
    <property type="evidence" value="ECO:0007669"/>
    <property type="project" value="UniProtKB-ARBA"/>
</dbReference>
<evidence type="ECO:0000256" key="6">
    <source>
        <dbReference type="ARBA" id="ARBA00023136"/>
    </source>
</evidence>
<evidence type="ECO:0000256" key="4">
    <source>
        <dbReference type="ARBA" id="ARBA00022989"/>
    </source>
</evidence>
<protein>
    <recommendedName>
        <fullName evidence="10">Seipin-2-like</fullName>
    </recommendedName>
</protein>
<gene>
    <name evidence="9" type="ORF">CB5_LOCUS4562</name>
</gene>
<dbReference type="Pfam" id="PF06775">
    <property type="entry name" value="Seipin"/>
    <property type="match status" value="1"/>
</dbReference>
<feature type="region of interest" description="Disordered" evidence="7">
    <location>
        <begin position="50"/>
        <end position="141"/>
    </location>
</feature>
<evidence type="ECO:0008006" key="10">
    <source>
        <dbReference type="Google" id="ProtNLM"/>
    </source>
</evidence>
<evidence type="ECO:0000256" key="7">
    <source>
        <dbReference type="SAM" id="MobiDB-lite"/>
    </source>
</evidence>